<dbReference type="SUPFAM" id="SSF48452">
    <property type="entry name" value="TPR-like"/>
    <property type="match status" value="1"/>
</dbReference>
<protein>
    <submittedName>
        <fullName evidence="2">Uncharacterized protein</fullName>
    </submittedName>
</protein>
<evidence type="ECO:0000256" key="1">
    <source>
        <dbReference type="SAM" id="MobiDB-lite"/>
    </source>
</evidence>
<keyword evidence="3" id="KW-1185">Reference proteome</keyword>
<feature type="region of interest" description="Disordered" evidence="1">
    <location>
        <begin position="462"/>
        <end position="490"/>
    </location>
</feature>
<organism evidence="2 3">
    <name type="scientific">Euplotes crassus</name>
    <dbReference type="NCBI Taxonomy" id="5936"/>
    <lineage>
        <taxon>Eukaryota</taxon>
        <taxon>Sar</taxon>
        <taxon>Alveolata</taxon>
        <taxon>Ciliophora</taxon>
        <taxon>Intramacronucleata</taxon>
        <taxon>Spirotrichea</taxon>
        <taxon>Hypotrichia</taxon>
        <taxon>Euplotida</taxon>
        <taxon>Euplotidae</taxon>
        <taxon>Moneuplotes</taxon>
    </lineage>
</organism>
<dbReference type="InterPro" id="IPR011990">
    <property type="entry name" value="TPR-like_helical_dom_sf"/>
</dbReference>
<dbReference type="Gene3D" id="1.25.40.10">
    <property type="entry name" value="Tetratricopeptide repeat domain"/>
    <property type="match status" value="1"/>
</dbReference>
<feature type="compositionally biased region" description="Basic residues" evidence="1">
    <location>
        <begin position="474"/>
        <end position="484"/>
    </location>
</feature>
<reference evidence="2" key="1">
    <citation type="submission" date="2023-07" db="EMBL/GenBank/DDBJ databases">
        <authorList>
            <consortium name="AG Swart"/>
            <person name="Singh M."/>
            <person name="Singh A."/>
            <person name="Seah K."/>
            <person name="Emmerich C."/>
        </authorList>
    </citation>
    <scope>NUCLEOTIDE SEQUENCE</scope>
    <source>
        <strain evidence="2">DP1</strain>
    </source>
</reference>
<gene>
    <name evidence="2" type="ORF">ECRASSUSDP1_LOCUS28505</name>
</gene>
<dbReference type="EMBL" id="CAMPGE010029413">
    <property type="protein sequence ID" value="CAI2386880.1"/>
    <property type="molecule type" value="Genomic_DNA"/>
</dbReference>
<accession>A0AAD1Y907</accession>
<sequence length="706" mass="81486">MEKVLQKADKLYSQGQFTTSLDLYRKVIQKRFQCYNKEILEVKVSDKEHSRQATQEMEENIPTLNNLITPNAFTAGLKTSASQFTQNNTTKNQKRIRKRRSRVTKHSQNVILEEIKQEDAALLKRVIKDFNKYALECVNTSKNEESHAIFSRLLKMCMAYCESFPKLTCLTYNNLSCLFKKSIPKKALRYLLKALEFAKKDAKEGKESEYLPLTYINLSAVYSESKQHKKSLTCSQKAVDVLSTICGDWEDESIEVDHLLDKTKEYFSLLAIAYYNVGCQYEFMKQYLDSRLVFLKSIKVLKKYFGETHPLIEENRKSLKRIEKIIQNDKPSDSKTFTNLDCSILQNRITRLMEDRKSSRKSINLAFGVNKRYFKNDRKLKGSRRYCTKSIRGKSSDRNRGMRNHSLNQEITNEMVQEADLGSSIKLDQQFDIHMMDDEYKLSEIREGRAMKSSLSKRFSASFNRPNTYSNKGNVKKNNKRPKSAKTAVGNTSRMKIIKKLQNAYGDHSQSKENDLSIFNSTIRDSQFRDKIMDISTSIKSIYGQNNSKYREPGKSSLAASKIIDEPDLMKNSLASSSDVNKLLSNCSKIYNSTSRRERPSTASFSKKSVMKKEILQGEYQNIKTHIMHGTKPVYTSLNKTSSNFFKKCSFKAYQPRQSKVCGAKKVLKRSARRKQMKNNSVRVISQAQREKSNQSSMSFTNVIII</sequence>
<comment type="caution">
    <text evidence="2">The sequence shown here is derived from an EMBL/GenBank/DDBJ whole genome shotgun (WGS) entry which is preliminary data.</text>
</comment>
<evidence type="ECO:0000313" key="3">
    <source>
        <dbReference type="Proteomes" id="UP001295684"/>
    </source>
</evidence>
<dbReference type="AlphaFoldDB" id="A0AAD1Y907"/>
<dbReference type="Proteomes" id="UP001295684">
    <property type="component" value="Unassembled WGS sequence"/>
</dbReference>
<proteinExistence type="predicted"/>
<name>A0AAD1Y907_EUPCR</name>
<feature type="compositionally biased region" description="Polar residues" evidence="1">
    <location>
        <begin position="462"/>
        <end position="473"/>
    </location>
</feature>
<evidence type="ECO:0000313" key="2">
    <source>
        <dbReference type="EMBL" id="CAI2386880.1"/>
    </source>
</evidence>